<evidence type="ECO:0000256" key="2">
    <source>
        <dbReference type="SAM" id="Phobius"/>
    </source>
</evidence>
<evidence type="ECO:0000256" key="1">
    <source>
        <dbReference type="ARBA" id="ARBA00009129"/>
    </source>
</evidence>
<dbReference type="Pfam" id="PF05532">
    <property type="entry name" value="CsbD"/>
    <property type="match status" value="1"/>
</dbReference>
<keyword evidence="2" id="KW-1133">Transmembrane helix</keyword>
<dbReference type="PANTHER" id="PTHR34977:SF1">
    <property type="entry name" value="UPF0337 PROTEIN YJBJ"/>
    <property type="match status" value="1"/>
</dbReference>
<keyword evidence="5" id="KW-1185">Reference proteome</keyword>
<feature type="transmembrane region" description="Helical" evidence="2">
    <location>
        <begin position="118"/>
        <end position="136"/>
    </location>
</feature>
<dbReference type="Proteomes" id="UP000317421">
    <property type="component" value="Unassembled WGS sequence"/>
</dbReference>
<evidence type="ECO:0000313" key="4">
    <source>
        <dbReference type="EMBL" id="TWU00657.1"/>
    </source>
</evidence>
<dbReference type="EMBL" id="SJPR01000001">
    <property type="protein sequence ID" value="TWU00657.1"/>
    <property type="molecule type" value="Genomic_DNA"/>
</dbReference>
<evidence type="ECO:0000259" key="3">
    <source>
        <dbReference type="Pfam" id="PF05532"/>
    </source>
</evidence>
<accession>A0A5C6AMF0</accession>
<reference evidence="4 5" key="1">
    <citation type="submission" date="2019-02" db="EMBL/GenBank/DDBJ databases">
        <title>Deep-cultivation of Planctomycetes and their phenomic and genomic characterization uncovers novel biology.</title>
        <authorList>
            <person name="Wiegand S."/>
            <person name="Jogler M."/>
            <person name="Boedeker C."/>
            <person name="Pinto D."/>
            <person name="Vollmers J."/>
            <person name="Rivas-Marin E."/>
            <person name="Kohn T."/>
            <person name="Peeters S.H."/>
            <person name="Heuer A."/>
            <person name="Rast P."/>
            <person name="Oberbeckmann S."/>
            <person name="Bunk B."/>
            <person name="Jeske O."/>
            <person name="Meyerdierks A."/>
            <person name="Storesund J.E."/>
            <person name="Kallscheuer N."/>
            <person name="Luecker S."/>
            <person name="Lage O.M."/>
            <person name="Pohl T."/>
            <person name="Merkel B.J."/>
            <person name="Hornburger P."/>
            <person name="Mueller R.-W."/>
            <person name="Bruemmer F."/>
            <person name="Labrenz M."/>
            <person name="Spormann A.M."/>
            <person name="Op Den Camp H."/>
            <person name="Overmann J."/>
            <person name="Amann R."/>
            <person name="Jetten M.S.M."/>
            <person name="Mascher T."/>
            <person name="Medema M.H."/>
            <person name="Devos D.P."/>
            <person name="Kaster A.-K."/>
            <person name="Ovreas L."/>
            <person name="Rohde M."/>
            <person name="Galperin M.Y."/>
            <person name="Jogler C."/>
        </authorList>
    </citation>
    <scope>NUCLEOTIDE SEQUENCE [LARGE SCALE GENOMIC DNA]</scope>
    <source>
        <strain evidence="4 5">Pla108</strain>
    </source>
</reference>
<dbReference type="InterPro" id="IPR036629">
    <property type="entry name" value="YjbJ_sf"/>
</dbReference>
<organism evidence="4 5">
    <name type="scientific">Botrimarina colliarenosi</name>
    <dbReference type="NCBI Taxonomy" id="2528001"/>
    <lineage>
        <taxon>Bacteria</taxon>
        <taxon>Pseudomonadati</taxon>
        <taxon>Planctomycetota</taxon>
        <taxon>Planctomycetia</taxon>
        <taxon>Pirellulales</taxon>
        <taxon>Lacipirellulaceae</taxon>
        <taxon>Botrimarina</taxon>
    </lineage>
</organism>
<dbReference type="Gene3D" id="1.10.1470.10">
    <property type="entry name" value="YjbJ"/>
    <property type="match status" value="1"/>
</dbReference>
<dbReference type="AlphaFoldDB" id="A0A5C6AMF0"/>
<dbReference type="InterPro" id="IPR008462">
    <property type="entry name" value="CsbD"/>
</dbReference>
<feature type="domain" description="CsbD-like" evidence="3">
    <location>
        <begin position="6"/>
        <end position="57"/>
    </location>
</feature>
<keyword evidence="2" id="KW-0812">Transmembrane</keyword>
<keyword evidence="2" id="KW-0472">Membrane</keyword>
<evidence type="ECO:0000313" key="5">
    <source>
        <dbReference type="Proteomes" id="UP000317421"/>
    </source>
</evidence>
<dbReference type="RefSeq" id="WP_197526344.1">
    <property type="nucleotide sequence ID" value="NZ_SJPR01000001.1"/>
</dbReference>
<proteinExistence type="inferred from homology"/>
<dbReference type="SUPFAM" id="SSF69047">
    <property type="entry name" value="Hypothetical protein YjbJ"/>
    <property type="match status" value="1"/>
</dbReference>
<protein>
    <recommendedName>
        <fullName evidence="3">CsbD-like domain-containing protein</fullName>
    </recommendedName>
</protein>
<gene>
    <name evidence="4" type="ORF">Pla108_16090</name>
</gene>
<dbReference type="PANTHER" id="PTHR34977">
    <property type="entry name" value="UPF0337 PROTEIN YJBJ"/>
    <property type="match status" value="1"/>
</dbReference>
<comment type="similarity">
    <text evidence="1">Belongs to the UPF0337 (CsbD) family.</text>
</comment>
<comment type="caution">
    <text evidence="4">The sequence shown here is derived from an EMBL/GenBank/DDBJ whole genome shotgun (WGS) entry which is preliminary data.</text>
</comment>
<dbReference type="InterPro" id="IPR050423">
    <property type="entry name" value="UPF0337_stress_rsp"/>
</dbReference>
<sequence>MITKEQLNGGWTELKGRVKKHWGDISDDELTEFEGSLEEFVGMIERKTGEARGEIEKWLQQAQDGAEPLLNRAANFARHYSEDAADAISHSAAAASERFNEGRAEAEQMVKRRPMESVAVAFGVGIVAGAVVGLLARSRT</sequence>
<name>A0A5C6AMF0_9BACT</name>